<dbReference type="Proteomes" id="UP001575105">
    <property type="component" value="Unassembled WGS sequence"/>
</dbReference>
<sequence>MMMRNALWLTVVLLMPTWTVAASPGRAQLLEDVRPRAVEQVFASSTSDDPFLRANALEAVVSLPDRALPMVQLALDDEHPAVRFAALVTMGRLQQEEAGETVLAMMLDDESASVRAAARFAAHMTGAEVSLGPLANMLASPSPSLRSNVAILLGEMGDRSAVPMLAELARTPMPRVDEVRQALTRLQVAETMARLGDEASMDALRAGAYSNLDEVRVLSVQALGKLEDRQMSSALRHMLELEGQRRPPIEVRLAAAEALARMGDTHERLLSTMLEGASMDEPPIQAQAAMAMAYLADRKAVEKLAGLLDHSHEQVRLAAAAAILRAGEVRVVRER</sequence>
<dbReference type="InterPro" id="IPR004155">
    <property type="entry name" value="PBS_lyase_HEAT"/>
</dbReference>
<dbReference type="PANTHER" id="PTHR12697">
    <property type="entry name" value="PBS LYASE HEAT-LIKE PROTEIN"/>
    <property type="match status" value="1"/>
</dbReference>
<feature type="signal peptide" evidence="1">
    <location>
        <begin position="1"/>
        <end position="21"/>
    </location>
</feature>
<organism evidence="2 3">
    <name type="scientific">Natronomicrosphaera hydrolytica</name>
    <dbReference type="NCBI Taxonomy" id="3242702"/>
    <lineage>
        <taxon>Bacteria</taxon>
        <taxon>Pseudomonadati</taxon>
        <taxon>Planctomycetota</taxon>
        <taxon>Phycisphaerae</taxon>
        <taxon>Phycisphaerales</taxon>
        <taxon>Phycisphaeraceae</taxon>
        <taxon>Natronomicrosphaera</taxon>
    </lineage>
</organism>
<dbReference type="SUPFAM" id="SSF48371">
    <property type="entry name" value="ARM repeat"/>
    <property type="match status" value="1"/>
</dbReference>
<comment type="caution">
    <text evidence="2">The sequence shown here is derived from an EMBL/GenBank/DDBJ whole genome shotgun (WGS) entry which is preliminary data.</text>
</comment>
<protein>
    <submittedName>
        <fullName evidence="2">HEAT repeat domain-containing protein</fullName>
    </submittedName>
</protein>
<dbReference type="SMART" id="SM00567">
    <property type="entry name" value="EZ_HEAT"/>
    <property type="match status" value="8"/>
</dbReference>
<dbReference type="InterPro" id="IPR011989">
    <property type="entry name" value="ARM-like"/>
</dbReference>
<name>A0ABV4U4B8_9BACT</name>
<accession>A0ABV4U4B8</accession>
<proteinExistence type="predicted"/>
<dbReference type="PANTHER" id="PTHR12697:SF5">
    <property type="entry name" value="DEOXYHYPUSINE HYDROXYLASE"/>
    <property type="match status" value="1"/>
</dbReference>
<dbReference type="Pfam" id="PF13646">
    <property type="entry name" value="HEAT_2"/>
    <property type="match status" value="2"/>
</dbReference>
<feature type="chain" id="PRO_5046200870" evidence="1">
    <location>
        <begin position="22"/>
        <end position="335"/>
    </location>
</feature>
<keyword evidence="1" id="KW-0732">Signal</keyword>
<reference evidence="2 3" key="1">
    <citation type="submission" date="2024-08" db="EMBL/GenBank/DDBJ databases">
        <title>Whole-genome sequencing of halo(alkali)philic microorganisms from hypersaline lakes.</title>
        <authorList>
            <person name="Sorokin D.Y."/>
            <person name="Merkel A.Y."/>
            <person name="Messina E."/>
            <person name="Yakimov M."/>
        </authorList>
    </citation>
    <scope>NUCLEOTIDE SEQUENCE [LARGE SCALE GENOMIC DNA]</scope>
    <source>
        <strain evidence="2 3">AB-hyl4</strain>
    </source>
</reference>
<dbReference type="InterPro" id="IPR016024">
    <property type="entry name" value="ARM-type_fold"/>
</dbReference>
<dbReference type="EMBL" id="JBGUBD010000004">
    <property type="protein sequence ID" value="MFA9478000.1"/>
    <property type="molecule type" value="Genomic_DNA"/>
</dbReference>
<evidence type="ECO:0000256" key="1">
    <source>
        <dbReference type="SAM" id="SignalP"/>
    </source>
</evidence>
<evidence type="ECO:0000313" key="3">
    <source>
        <dbReference type="Proteomes" id="UP001575105"/>
    </source>
</evidence>
<dbReference type="RefSeq" id="WP_425344929.1">
    <property type="nucleotide sequence ID" value="NZ_JBGUBD010000004.1"/>
</dbReference>
<evidence type="ECO:0000313" key="2">
    <source>
        <dbReference type="EMBL" id="MFA9478000.1"/>
    </source>
</evidence>
<keyword evidence="3" id="KW-1185">Reference proteome</keyword>
<dbReference type="Gene3D" id="1.25.10.10">
    <property type="entry name" value="Leucine-rich Repeat Variant"/>
    <property type="match status" value="2"/>
</dbReference>
<gene>
    <name evidence="2" type="ORF">ACERK3_06775</name>
</gene>